<dbReference type="PANTHER" id="PTHR48079">
    <property type="entry name" value="PROTEIN YEEZ"/>
    <property type="match status" value="1"/>
</dbReference>
<keyword evidence="3" id="KW-1185">Reference proteome</keyword>
<reference evidence="2 3" key="1">
    <citation type="journal article" date="2004" name="Mol. Plant Microbe Interact.">
        <title>The genome sequence of the Gram-positive sugarcane pathogen Leifsonia xyli subsp. xyli.</title>
        <authorList>
            <person name="Monteiro-Vitorello C.B."/>
            <person name="Camargo L.E.A."/>
            <person name="Van Sluys M.A."/>
            <person name="Kitajima J.P."/>
            <person name="Truffi D."/>
            <person name="do Amaral A.M."/>
            <person name="Harakava R."/>
            <person name="de Oliveira J.C.F."/>
            <person name="Wood D."/>
            <person name="de Oliveira M.C."/>
            <person name="Miyaki C.Y."/>
            <person name="Takita M.A."/>
            <person name="da Silva A.C.R."/>
            <person name="Furlan L.R."/>
            <person name="Carraro D.M."/>
            <person name="Camarotte G."/>
            <person name="Almeida N.F. Jr."/>
            <person name="Carrer H."/>
            <person name="Coutinho L.L."/>
            <person name="El-Dorry H.A."/>
            <person name="Ferro M.I.T."/>
            <person name="Gagliardi P.R."/>
            <person name="Giglioti E."/>
            <person name="Goldman M.H.S."/>
            <person name="Goldman G.H."/>
            <person name="Kimura E.T."/>
            <person name="Ferro E.S."/>
            <person name="Kuramae E.E."/>
            <person name="Lemos E.G.M."/>
            <person name="Lemos M.V.F."/>
            <person name="Mauro S.M.Z."/>
            <person name="Machado M.A."/>
            <person name="Marino C.L."/>
            <person name="Menck C.F."/>
            <person name="Nunes L.R."/>
            <person name="Oliveira R.C."/>
            <person name="Pereira G.G."/>
            <person name="Siqueira W."/>
            <person name="de Souza A.A."/>
            <person name="Tsai S.M."/>
            <person name="Zanca A.S."/>
            <person name="Simpson A.J.G."/>
            <person name="Brumbley S.M."/>
            <person name="Setubal J.C."/>
        </authorList>
    </citation>
    <scope>NUCLEOTIDE SEQUENCE [LARGE SCALE GENOMIC DNA]</scope>
    <source>
        <strain evidence="2 3">CTCB07</strain>
    </source>
</reference>
<name>Q6AEB4_LEIXX</name>
<dbReference type="AlphaFoldDB" id="Q6AEB4"/>
<dbReference type="eggNOG" id="COG0451">
    <property type="taxonomic scope" value="Bacteria"/>
</dbReference>
<evidence type="ECO:0000313" key="2">
    <source>
        <dbReference type="EMBL" id="AAT89282.1"/>
    </source>
</evidence>
<dbReference type="Gene3D" id="3.40.50.720">
    <property type="entry name" value="NAD(P)-binding Rossmann-like Domain"/>
    <property type="match status" value="1"/>
</dbReference>
<dbReference type="PANTHER" id="PTHR48079:SF6">
    <property type="entry name" value="NAD(P)-BINDING DOMAIN-CONTAINING PROTEIN-RELATED"/>
    <property type="match status" value="1"/>
</dbReference>
<dbReference type="HOGENOM" id="CLU_007383_12_3_11"/>
<organism evidence="2 3">
    <name type="scientific">Leifsonia xyli subsp. xyli (strain CTCB07)</name>
    <dbReference type="NCBI Taxonomy" id="281090"/>
    <lineage>
        <taxon>Bacteria</taxon>
        <taxon>Bacillati</taxon>
        <taxon>Actinomycetota</taxon>
        <taxon>Actinomycetes</taxon>
        <taxon>Micrococcales</taxon>
        <taxon>Microbacteriaceae</taxon>
        <taxon>Leifsonia</taxon>
    </lineage>
</organism>
<dbReference type="Proteomes" id="UP000001306">
    <property type="component" value="Chromosome"/>
</dbReference>
<dbReference type="STRING" id="281090.Lxx14700"/>
<accession>Q6AEB4</accession>
<dbReference type="InterPro" id="IPR036291">
    <property type="entry name" value="NAD(P)-bd_dom_sf"/>
</dbReference>
<evidence type="ECO:0000259" key="1">
    <source>
        <dbReference type="Pfam" id="PF01370"/>
    </source>
</evidence>
<feature type="domain" description="NAD-dependent epimerase/dehydratase" evidence="1">
    <location>
        <begin position="17"/>
        <end position="222"/>
    </location>
</feature>
<proteinExistence type="predicted"/>
<dbReference type="SUPFAM" id="SSF51735">
    <property type="entry name" value="NAD(P)-binding Rossmann-fold domains"/>
    <property type="match status" value="1"/>
</dbReference>
<evidence type="ECO:0000313" key="3">
    <source>
        <dbReference type="Proteomes" id="UP000001306"/>
    </source>
</evidence>
<dbReference type="EMBL" id="AE016822">
    <property type="protein sequence ID" value="AAT89282.1"/>
    <property type="molecule type" value="Genomic_DNA"/>
</dbReference>
<gene>
    <name evidence="2" type="ordered locus">Lxx14700</name>
</gene>
<dbReference type="InterPro" id="IPR051783">
    <property type="entry name" value="NAD(P)-dependent_oxidoreduct"/>
</dbReference>
<protein>
    <submittedName>
        <fullName evidence="2">NAD dependent epimerase/dehydratase</fullName>
    </submittedName>
</protein>
<sequence>MRECLAPSAALTDGMKILLTGATGYIGSSVLPCLLAEGHSVTALVRDEAKTAAVRAAGADAIVGDAADAALVEDAARASDGVVHLASTKEADPVLVPAVLAGLAGSGKPFVHTGGIWTYGDAADIAEESPSAPPALTVWRGATEALVLAADGVRGIVVAPSIVYGRGGGLARLLADAPRGSATAPALRLIGDGSQHWATVHVDDLAAVYALALENGGAGEIYIGASGANPTVRELGIAAADAAGLAGRVEEESAAETADRLGGALAEALLLSQSARGTKARITLSWEPNGPSLIDELTSGSYAPAAGRGRSGTFGPRIGRC</sequence>
<dbReference type="Pfam" id="PF01370">
    <property type="entry name" value="Epimerase"/>
    <property type="match status" value="1"/>
</dbReference>
<dbReference type="GO" id="GO:0005737">
    <property type="term" value="C:cytoplasm"/>
    <property type="evidence" value="ECO:0007669"/>
    <property type="project" value="TreeGrafter"/>
</dbReference>
<dbReference type="InterPro" id="IPR001509">
    <property type="entry name" value="Epimerase_deHydtase"/>
</dbReference>
<dbReference type="KEGG" id="lxx:Lxx14700"/>
<dbReference type="GO" id="GO:0004029">
    <property type="term" value="F:aldehyde dehydrogenase (NAD+) activity"/>
    <property type="evidence" value="ECO:0007669"/>
    <property type="project" value="TreeGrafter"/>
</dbReference>